<evidence type="ECO:0000313" key="2">
    <source>
        <dbReference type="EMBL" id="KAF8703196.1"/>
    </source>
</evidence>
<evidence type="ECO:0000259" key="1">
    <source>
        <dbReference type="Pfam" id="PF00646"/>
    </source>
</evidence>
<sequence length="594" mass="64906">MLSRVMGWAVSEARSPLPIKQPSGPLCVPPPRLDRTCVLIELMVHLIWPPVNRAVRDCARVETARLQRLDLTPRRVPVDEGTRMALATLRGGLGLHLQPHVSGEAHRPPDPTYTASNVAGIDTLRGDVLVDVLRRLRAHSLARCRCVCALWRALVDGRGLLLLHALPPRAFPGFFANARRVTKPWRRPAAGHGFLPPPSSRAPARDRLAFLRPHLPRNAAAVQHHCNGLVLCFAHDCLASGGTPGAGFVCNPATQRWARLPPPPTWWPRGHDSLFLAFDPAVSLDYEVLLLPVPPPPRRSNGGDATGLGGEAPSCLRQGRVTLGMFVPESFGEKREPSEEKLLPLLVFSSAARQWTKRLLAPGRCAPARLYDRDTDTWARTWRSAVDSICLSTEDGVLLRYVTVDVSRVKVRSLHESANVGGEQMLEWTLTHDEDLAAQARMLDLLHHAPSNCVPLATEGEANGHGSGKCVWFSDEDGEEAAGNGDDVDDGCSRRWWSWDDASLLDLDVGEDELQLLDDVGDGAPPPFTVLGCHPEREVVFLAAGAFHVVAYHLGGGKKVQYLGRVMSLGDGDRLDGVLAYRPCIVDALPHGSW</sequence>
<dbReference type="EMBL" id="JACEFO010001778">
    <property type="protein sequence ID" value="KAF8703196.1"/>
    <property type="molecule type" value="Genomic_DNA"/>
</dbReference>
<dbReference type="InterPro" id="IPR001810">
    <property type="entry name" value="F-box_dom"/>
</dbReference>
<dbReference type="Gene3D" id="1.20.1280.50">
    <property type="match status" value="1"/>
</dbReference>
<dbReference type="PANTHER" id="PTHR34591">
    <property type="entry name" value="OS03G0653100 PROTEIN-RELATED"/>
    <property type="match status" value="1"/>
</dbReference>
<protein>
    <recommendedName>
        <fullName evidence="1">F-box domain-containing protein</fullName>
    </recommendedName>
</protein>
<gene>
    <name evidence="2" type="ORF">HU200_031983</name>
</gene>
<dbReference type="Pfam" id="PF00646">
    <property type="entry name" value="F-box"/>
    <property type="match status" value="1"/>
</dbReference>
<dbReference type="InterPro" id="IPR036047">
    <property type="entry name" value="F-box-like_dom_sf"/>
</dbReference>
<dbReference type="AlphaFoldDB" id="A0A835BN59"/>
<proteinExistence type="predicted"/>
<keyword evidence="3" id="KW-1185">Reference proteome</keyword>
<reference evidence="2" key="1">
    <citation type="submission" date="2020-07" db="EMBL/GenBank/DDBJ databases">
        <title>Genome sequence and genetic diversity analysis of an under-domesticated orphan crop, white fonio (Digitaria exilis).</title>
        <authorList>
            <person name="Bennetzen J.L."/>
            <person name="Chen S."/>
            <person name="Ma X."/>
            <person name="Wang X."/>
            <person name="Yssel A.E.J."/>
            <person name="Chaluvadi S.R."/>
            <person name="Johnson M."/>
            <person name="Gangashetty P."/>
            <person name="Hamidou F."/>
            <person name="Sanogo M.D."/>
            <person name="Zwaenepoel A."/>
            <person name="Wallace J."/>
            <person name="Van De Peer Y."/>
            <person name="Van Deynze A."/>
        </authorList>
    </citation>
    <scope>NUCLEOTIDE SEQUENCE</scope>
    <source>
        <tissue evidence="2">Leaves</tissue>
    </source>
</reference>
<evidence type="ECO:0000313" key="3">
    <source>
        <dbReference type="Proteomes" id="UP000636709"/>
    </source>
</evidence>
<dbReference type="Proteomes" id="UP000636709">
    <property type="component" value="Unassembled WGS sequence"/>
</dbReference>
<feature type="domain" description="F-box" evidence="1">
    <location>
        <begin position="127"/>
        <end position="160"/>
    </location>
</feature>
<dbReference type="SUPFAM" id="SSF81383">
    <property type="entry name" value="F-box domain"/>
    <property type="match status" value="1"/>
</dbReference>
<name>A0A835BN59_9POAL</name>
<dbReference type="OrthoDB" id="696044at2759"/>
<comment type="caution">
    <text evidence="2">The sequence shown here is derived from an EMBL/GenBank/DDBJ whole genome shotgun (WGS) entry which is preliminary data.</text>
</comment>
<accession>A0A835BN59</accession>
<organism evidence="2 3">
    <name type="scientific">Digitaria exilis</name>
    <dbReference type="NCBI Taxonomy" id="1010633"/>
    <lineage>
        <taxon>Eukaryota</taxon>
        <taxon>Viridiplantae</taxon>
        <taxon>Streptophyta</taxon>
        <taxon>Embryophyta</taxon>
        <taxon>Tracheophyta</taxon>
        <taxon>Spermatophyta</taxon>
        <taxon>Magnoliopsida</taxon>
        <taxon>Liliopsida</taxon>
        <taxon>Poales</taxon>
        <taxon>Poaceae</taxon>
        <taxon>PACMAD clade</taxon>
        <taxon>Panicoideae</taxon>
        <taxon>Panicodae</taxon>
        <taxon>Paniceae</taxon>
        <taxon>Anthephorinae</taxon>
        <taxon>Digitaria</taxon>
    </lineage>
</organism>
<dbReference type="PANTHER" id="PTHR34591:SF53">
    <property type="entry name" value="F-BOX DOMAIN-CONTAINING PROTEIN"/>
    <property type="match status" value="1"/>
</dbReference>